<name>A0A8J6Q036_9FLAO</name>
<reference evidence="2 3" key="1">
    <citation type="journal article" date="2018" name="J. Microbiol.">
        <title>Aestuariibaculum marinum sp. nov., a marine bacterium isolated from seawater in South Korea.</title>
        <authorList>
            <person name="Choi J."/>
            <person name="Lee D."/>
            <person name="Jang J.H."/>
            <person name="Cha S."/>
            <person name="Seo T."/>
        </authorList>
    </citation>
    <scope>NUCLEOTIDE SEQUENCE [LARGE SCALE GENOMIC DNA]</scope>
    <source>
        <strain evidence="2 3">IP7</strain>
    </source>
</reference>
<keyword evidence="3" id="KW-1185">Reference proteome</keyword>
<dbReference type="InterPro" id="IPR019236">
    <property type="entry name" value="APP1_cat"/>
</dbReference>
<gene>
    <name evidence="2" type="ORF">ICJ85_15535</name>
</gene>
<feature type="domain" description="Phosphatidate phosphatase APP1 catalytic" evidence="1">
    <location>
        <begin position="121"/>
        <end position="271"/>
    </location>
</feature>
<accession>A0A8J6Q036</accession>
<evidence type="ECO:0000313" key="2">
    <source>
        <dbReference type="EMBL" id="MBD0825427.1"/>
    </source>
</evidence>
<comment type="caution">
    <text evidence="2">The sequence shown here is derived from an EMBL/GenBank/DDBJ whole genome shotgun (WGS) entry which is preliminary data.</text>
</comment>
<dbReference type="GO" id="GO:0008195">
    <property type="term" value="F:phosphatidate phosphatase activity"/>
    <property type="evidence" value="ECO:0007669"/>
    <property type="project" value="InterPro"/>
</dbReference>
<protein>
    <submittedName>
        <fullName evidence="2">DUF2183 domain-containing protein</fullName>
    </submittedName>
</protein>
<dbReference type="AlphaFoldDB" id="A0A8J6Q036"/>
<dbReference type="RefSeq" id="WP_188224719.1">
    <property type="nucleotide sequence ID" value="NZ_JACVXD010000015.1"/>
</dbReference>
<dbReference type="Proteomes" id="UP000621516">
    <property type="component" value="Unassembled WGS sequence"/>
</dbReference>
<dbReference type="PANTHER" id="PTHR28208:SF3">
    <property type="entry name" value="PHOSPHATIDATE PHOSPHATASE APP1"/>
    <property type="match status" value="1"/>
</dbReference>
<sequence>MAKPKNTPIIWQLSIINLLNNKTLITGVILKKAPTVLNKNVGILKNLNHVLKTYFRKPFSNKPILINTKNESFETKTDAHGGFQLTLDQSIQLPISITNNGSTLKSVQNYPISFAENNSAFGVISDIDDTLIKSYTANNLKRIGTISFTPPQRRQPIQFTLNFLESINKTKSNIYCVSKSESNLFSLLNYFIQLDHKLPEAPLFLTPYLSLKQLIFDKKPKDFKYQTITKILNLTQQKFILIGDDTQRDMIIYYHIASKYPDRILKIYIRQTKHQRKTHQQNMWLKLQPLSTPSYYFKTDTSIDFEQEVSNLKTMAL</sequence>
<dbReference type="Pfam" id="PF09949">
    <property type="entry name" value="APP1_cat"/>
    <property type="match status" value="1"/>
</dbReference>
<proteinExistence type="predicted"/>
<evidence type="ECO:0000313" key="3">
    <source>
        <dbReference type="Proteomes" id="UP000621516"/>
    </source>
</evidence>
<evidence type="ECO:0000259" key="1">
    <source>
        <dbReference type="Pfam" id="PF09949"/>
    </source>
</evidence>
<dbReference type="InterPro" id="IPR052935">
    <property type="entry name" value="Mg2+_PAP"/>
</dbReference>
<dbReference type="EMBL" id="JACVXD010000015">
    <property type="protein sequence ID" value="MBD0825427.1"/>
    <property type="molecule type" value="Genomic_DNA"/>
</dbReference>
<dbReference type="PANTHER" id="PTHR28208">
    <property type="entry name" value="PHOSPHATIDATE PHOSPHATASE APP1"/>
    <property type="match status" value="1"/>
</dbReference>
<organism evidence="2 3">
    <name type="scientific">Aestuariibaculum marinum</name>
    <dbReference type="NCBI Taxonomy" id="2683592"/>
    <lineage>
        <taxon>Bacteria</taxon>
        <taxon>Pseudomonadati</taxon>
        <taxon>Bacteroidota</taxon>
        <taxon>Flavobacteriia</taxon>
        <taxon>Flavobacteriales</taxon>
        <taxon>Flavobacteriaceae</taxon>
    </lineage>
</organism>